<dbReference type="OrthoDB" id="2362532at2759"/>
<accession>A0A9N9IJY0</accession>
<proteinExistence type="predicted"/>
<comment type="caution">
    <text evidence="2">The sequence shown here is derived from an EMBL/GenBank/DDBJ whole genome shotgun (WGS) entry which is preliminary data.</text>
</comment>
<name>A0A9N9IJY0_9GLOM</name>
<gene>
    <name evidence="2" type="ORF">CPELLU_LOCUS14053</name>
</gene>
<protein>
    <submittedName>
        <fullName evidence="2">7602_t:CDS:1</fullName>
    </submittedName>
</protein>
<dbReference type="EMBL" id="CAJVQA010015992">
    <property type="protein sequence ID" value="CAG8740408.1"/>
    <property type="molecule type" value="Genomic_DNA"/>
</dbReference>
<evidence type="ECO:0000313" key="2">
    <source>
        <dbReference type="EMBL" id="CAG8740408.1"/>
    </source>
</evidence>
<feature type="compositionally biased region" description="Polar residues" evidence="1">
    <location>
        <begin position="80"/>
        <end position="93"/>
    </location>
</feature>
<feature type="region of interest" description="Disordered" evidence="1">
    <location>
        <begin position="74"/>
        <end position="110"/>
    </location>
</feature>
<reference evidence="2" key="1">
    <citation type="submission" date="2021-06" db="EMBL/GenBank/DDBJ databases">
        <authorList>
            <person name="Kallberg Y."/>
            <person name="Tangrot J."/>
            <person name="Rosling A."/>
        </authorList>
    </citation>
    <scope>NUCLEOTIDE SEQUENCE</scope>
    <source>
        <strain evidence="2">FL966</strain>
    </source>
</reference>
<organism evidence="2 3">
    <name type="scientific">Cetraspora pellucida</name>
    <dbReference type="NCBI Taxonomy" id="1433469"/>
    <lineage>
        <taxon>Eukaryota</taxon>
        <taxon>Fungi</taxon>
        <taxon>Fungi incertae sedis</taxon>
        <taxon>Mucoromycota</taxon>
        <taxon>Glomeromycotina</taxon>
        <taxon>Glomeromycetes</taxon>
        <taxon>Diversisporales</taxon>
        <taxon>Gigasporaceae</taxon>
        <taxon>Cetraspora</taxon>
    </lineage>
</organism>
<dbReference type="AlphaFoldDB" id="A0A9N9IJY0"/>
<keyword evidence="3" id="KW-1185">Reference proteome</keyword>
<sequence length="110" mass="12220">MNKFGRTKRRAVPVCKGAQYILPSIDLIKKQMNTQNVSSTSSILSTLSISSSFIQMRSNTIIAENVDIESHLVGSDDTDNNLYDPNLTSNNKNPIDDDISENKSTYSYAK</sequence>
<dbReference type="Proteomes" id="UP000789759">
    <property type="component" value="Unassembled WGS sequence"/>
</dbReference>
<evidence type="ECO:0000313" key="3">
    <source>
        <dbReference type="Proteomes" id="UP000789759"/>
    </source>
</evidence>
<evidence type="ECO:0000256" key="1">
    <source>
        <dbReference type="SAM" id="MobiDB-lite"/>
    </source>
</evidence>